<name>A0A6N0NS51_9CREN</name>
<dbReference type="AlphaFoldDB" id="A0A6N0NS51"/>
<dbReference type="Pfam" id="PF04909">
    <property type="entry name" value="Amidohydro_2"/>
    <property type="match status" value="1"/>
</dbReference>
<dbReference type="InterPro" id="IPR006680">
    <property type="entry name" value="Amidohydro-rel"/>
</dbReference>
<evidence type="ECO:0000256" key="1">
    <source>
        <dbReference type="ARBA" id="ARBA00023239"/>
    </source>
</evidence>
<dbReference type="RefSeq" id="WP_174628506.1">
    <property type="nucleotide sequence ID" value="NZ_CP049074.1"/>
</dbReference>
<reference evidence="3 4" key="1">
    <citation type="submission" date="2020-02" db="EMBL/GenBank/DDBJ databases">
        <title>Comparative genome analysis reveals the metabolism and evolution of the thermophilic archaeal genus Metallosphaera.</title>
        <authorList>
            <person name="Jiang C."/>
        </authorList>
    </citation>
    <scope>NUCLEOTIDE SEQUENCE [LARGE SCALE GENOMIC DNA]</scope>
    <source>
        <strain evidence="3 4">Ric-A</strain>
    </source>
</reference>
<sequence>MQVVDVHVHYHIYLKTIPPHCREFLRNTEGTSFNLRHDNVEISKVLLVPSHPCWSMDCSDGFDVDYEVRKTSDLFMQWGEVNPITCDVERELERQYSKGIVGIKLHPVHHAFSPNSYRPEEGANEKLGLIYRFAEEKKLPLLVHTGTSIGVGSRNKYGNPILLDDVIKDFDVKLILAHAGRPLWYDTAFYLARNYSNVYLEISSIPPRNVLKVLPRLMEIEDKVLYGSDFPAFKGQDLARYAWEVYQYVKSEKILNSNARKILSIRE</sequence>
<dbReference type="PANTHER" id="PTHR21240:SF19">
    <property type="entry name" value="CATALYTIC_ HYDROLASE"/>
    <property type="match status" value="1"/>
</dbReference>
<dbReference type="OrthoDB" id="34429at2157"/>
<dbReference type="InterPro" id="IPR032465">
    <property type="entry name" value="ACMSD"/>
</dbReference>
<keyword evidence="4" id="KW-1185">Reference proteome</keyword>
<dbReference type="InterPro" id="IPR032466">
    <property type="entry name" value="Metal_Hydrolase"/>
</dbReference>
<dbReference type="KEGG" id="mten:GWK48_00155"/>
<dbReference type="SUPFAM" id="SSF51556">
    <property type="entry name" value="Metallo-dependent hydrolases"/>
    <property type="match status" value="1"/>
</dbReference>
<keyword evidence="3" id="KW-0378">Hydrolase</keyword>
<dbReference type="Proteomes" id="UP000509301">
    <property type="component" value="Chromosome"/>
</dbReference>
<protein>
    <submittedName>
        <fullName evidence="3">Amidohydrolase</fullName>
    </submittedName>
</protein>
<evidence type="ECO:0000259" key="2">
    <source>
        <dbReference type="Pfam" id="PF04909"/>
    </source>
</evidence>
<evidence type="ECO:0000313" key="4">
    <source>
        <dbReference type="Proteomes" id="UP000509301"/>
    </source>
</evidence>
<dbReference type="PANTHER" id="PTHR21240">
    <property type="entry name" value="2-AMINO-3-CARBOXYLMUCONATE-6-SEMIALDEHYDE DECARBOXYLASE"/>
    <property type="match status" value="1"/>
</dbReference>
<feature type="domain" description="Amidohydrolase-related" evidence="2">
    <location>
        <begin position="87"/>
        <end position="263"/>
    </location>
</feature>
<evidence type="ECO:0000313" key="3">
    <source>
        <dbReference type="EMBL" id="QKQ99014.1"/>
    </source>
</evidence>
<dbReference type="EMBL" id="CP049074">
    <property type="protein sequence ID" value="QKQ99014.1"/>
    <property type="molecule type" value="Genomic_DNA"/>
</dbReference>
<proteinExistence type="predicted"/>
<keyword evidence="1" id="KW-0456">Lyase</keyword>
<organism evidence="3 4">
    <name type="scientific">Metallosphaera tengchongensis</name>
    <dbReference type="NCBI Taxonomy" id="1532350"/>
    <lineage>
        <taxon>Archaea</taxon>
        <taxon>Thermoproteota</taxon>
        <taxon>Thermoprotei</taxon>
        <taxon>Sulfolobales</taxon>
        <taxon>Sulfolobaceae</taxon>
        <taxon>Metallosphaera</taxon>
    </lineage>
</organism>
<accession>A0A6N0NS51</accession>
<dbReference type="GO" id="GO:0016787">
    <property type="term" value="F:hydrolase activity"/>
    <property type="evidence" value="ECO:0007669"/>
    <property type="project" value="UniProtKB-KW"/>
</dbReference>
<dbReference type="Gene3D" id="3.20.20.140">
    <property type="entry name" value="Metal-dependent hydrolases"/>
    <property type="match status" value="1"/>
</dbReference>
<dbReference type="CDD" id="cd01292">
    <property type="entry name" value="metallo-dependent_hydrolases"/>
    <property type="match status" value="1"/>
</dbReference>
<gene>
    <name evidence="3" type="ORF">GWK48_00155</name>
</gene>
<dbReference type="GO" id="GO:0016831">
    <property type="term" value="F:carboxy-lyase activity"/>
    <property type="evidence" value="ECO:0007669"/>
    <property type="project" value="InterPro"/>
</dbReference>
<dbReference type="GeneID" id="55640310"/>